<proteinExistence type="predicted"/>
<feature type="compositionally biased region" description="Low complexity" evidence="1">
    <location>
        <begin position="221"/>
        <end position="235"/>
    </location>
</feature>
<feature type="compositionally biased region" description="Low complexity" evidence="1">
    <location>
        <begin position="360"/>
        <end position="394"/>
    </location>
</feature>
<dbReference type="Proteomes" id="UP000078561">
    <property type="component" value="Unassembled WGS sequence"/>
</dbReference>
<protein>
    <recommendedName>
        <fullName evidence="4">Zinc finger PHD-type domain-containing protein</fullName>
    </recommendedName>
</protein>
<feature type="compositionally biased region" description="Low complexity" evidence="1">
    <location>
        <begin position="1"/>
        <end position="14"/>
    </location>
</feature>
<dbReference type="InterPro" id="IPR011011">
    <property type="entry name" value="Znf_FYVE_PHD"/>
</dbReference>
<sequence length="587" mass="66606">MPQHIQPYPQQQQQESMVESISKQQESLEVSPVIVPSMSPVTDIPLYYYYYCLQQHQALPRTMSTPIHHTLENATISFDTMDPQIKWHKDHLLVKDVFLSPPMTSSPVATAPSTVFHPSTGSLQHRFQQQQQLKKMEMAPSDLLVGDTDVFGLNDPTSLLLDDGTGYQQQQQQQQQHHQLLHHSHQHCITSVYPNNLPSPFAMLDSPPPSDYLGMKRRHSSICSDSSSDDGSSVHSDSDKRPCLDMHSPCSLPESSPQLPMFDFDDDEDEYDDEMDERTPHTTEFQPYPTILESMTDDNDNDEDDEDDNKTFSHRSQLDLELDINETTLPPKLVHSKSASTMKKAKKAAAKKQPKEKPAKVSSPVSKSNTKKSSSSPSSTSTMDTSNSSSGMTDDASPLPVYVPHGAPEVDLRYSSQGLYKHLLKQRVDWCRYCGTTEGVNWRPGPWGKRTLCNKHGCDFKGYGFACKLPRLDLTAFVQEPIEERVRPVLQLFCSCCHRSESWQDNLLVQCDGCSMAYHQHCRRQQDLTDAFCRSSTPFFCCGDKCRDNLKKKRVVVEFSRKRLPLMRTPKQQQQLQQQALMNGLKC</sequence>
<feature type="region of interest" description="Disordered" evidence="1">
    <location>
        <begin position="200"/>
        <end position="402"/>
    </location>
</feature>
<feature type="compositionally biased region" description="Basic residues" evidence="1">
    <location>
        <begin position="343"/>
        <end position="352"/>
    </location>
</feature>
<dbReference type="SUPFAM" id="SSF57903">
    <property type="entry name" value="FYVE/PHD zinc finger"/>
    <property type="match status" value="1"/>
</dbReference>
<dbReference type="OrthoDB" id="5863171at2759"/>
<evidence type="ECO:0008006" key="4">
    <source>
        <dbReference type="Google" id="ProtNLM"/>
    </source>
</evidence>
<keyword evidence="3" id="KW-1185">Reference proteome</keyword>
<evidence type="ECO:0000256" key="1">
    <source>
        <dbReference type="SAM" id="MobiDB-lite"/>
    </source>
</evidence>
<dbReference type="EMBL" id="LT554985">
    <property type="protein sequence ID" value="SAM09064.1"/>
    <property type="molecule type" value="Genomic_DNA"/>
</dbReference>
<feature type="region of interest" description="Disordered" evidence="1">
    <location>
        <begin position="1"/>
        <end position="23"/>
    </location>
</feature>
<feature type="compositionally biased region" description="Acidic residues" evidence="1">
    <location>
        <begin position="295"/>
        <end position="308"/>
    </location>
</feature>
<dbReference type="Gene3D" id="3.30.40.10">
    <property type="entry name" value="Zinc/RING finger domain, C3HC4 (zinc finger)"/>
    <property type="match status" value="1"/>
</dbReference>
<dbReference type="InParanoid" id="A0A168SWG9"/>
<dbReference type="InterPro" id="IPR013083">
    <property type="entry name" value="Znf_RING/FYVE/PHD"/>
</dbReference>
<reference evidence="2" key="1">
    <citation type="submission" date="2016-04" db="EMBL/GenBank/DDBJ databases">
        <authorList>
            <person name="Evans L.H."/>
            <person name="Alamgir A."/>
            <person name="Owens N."/>
            <person name="Weber N.D."/>
            <person name="Virtaneva K."/>
            <person name="Barbian K."/>
            <person name="Babar A."/>
            <person name="Rosenke K."/>
        </authorList>
    </citation>
    <scope>NUCLEOTIDE SEQUENCE [LARGE SCALE GENOMIC DNA]</scope>
    <source>
        <strain evidence="2">CBS 101.48</strain>
    </source>
</reference>
<organism evidence="2">
    <name type="scientific">Absidia glauca</name>
    <name type="common">Pin mould</name>
    <dbReference type="NCBI Taxonomy" id="4829"/>
    <lineage>
        <taxon>Eukaryota</taxon>
        <taxon>Fungi</taxon>
        <taxon>Fungi incertae sedis</taxon>
        <taxon>Mucoromycota</taxon>
        <taxon>Mucoromycotina</taxon>
        <taxon>Mucoromycetes</taxon>
        <taxon>Mucorales</taxon>
        <taxon>Cunninghamellaceae</taxon>
        <taxon>Absidia</taxon>
    </lineage>
</organism>
<evidence type="ECO:0000313" key="3">
    <source>
        <dbReference type="Proteomes" id="UP000078561"/>
    </source>
</evidence>
<dbReference type="STRING" id="4829.A0A168SWG9"/>
<accession>A0A168SWG9</accession>
<name>A0A168SWG9_ABSGL</name>
<evidence type="ECO:0000313" key="2">
    <source>
        <dbReference type="EMBL" id="SAM09064.1"/>
    </source>
</evidence>
<gene>
    <name evidence="2" type="primary">ABSGL_14738.1 scaffold 14966</name>
</gene>
<feature type="compositionally biased region" description="Acidic residues" evidence="1">
    <location>
        <begin position="263"/>
        <end position="276"/>
    </location>
</feature>
<dbReference type="AlphaFoldDB" id="A0A168SWG9"/>